<evidence type="ECO:0000313" key="1">
    <source>
        <dbReference type="EMBL" id="STE84213.1"/>
    </source>
</evidence>
<name>A0A376KN94_ECOLX</name>
<organism evidence="1 2">
    <name type="scientific">Escherichia coli</name>
    <dbReference type="NCBI Taxonomy" id="562"/>
    <lineage>
        <taxon>Bacteria</taxon>
        <taxon>Pseudomonadati</taxon>
        <taxon>Pseudomonadota</taxon>
        <taxon>Gammaproteobacteria</taxon>
        <taxon>Enterobacterales</taxon>
        <taxon>Enterobacteriaceae</taxon>
        <taxon>Escherichia</taxon>
    </lineage>
</organism>
<reference evidence="1 2" key="1">
    <citation type="submission" date="2018-06" db="EMBL/GenBank/DDBJ databases">
        <authorList>
            <consortium name="Pathogen Informatics"/>
            <person name="Doyle S."/>
        </authorList>
    </citation>
    <scope>NUCLEOTIDE SEQUENCE [LARGE SCALE GENOMIC DNA]</scope>
    <source>
        <strain evidence="1 2">NCTC10418</strain>
    </source>
</reference>
<dbReference type="EMBL" id="UFZQ01000001">
    <property type="protein sequence ID" value="STE84213.1"/>
    <property type="molecule type" value="Genomic_DNA"/>
</dbReference>
<dbReference type="AlphaFoldDB" id="A0A376KN94"/>
<dbReference type="Proteomes" id="UP000255460">
    <property type="component" value="Unassembled WGS sequence"/>
</dbReference>
<gene>
    <name evidence="1" type="primary">intA_1</name>
    <name evidence="1" type="ORF">NCTC10418_01895</name>
</gene>
<evidence type="ECO:0000313" key="2">
    <source>
        <dbReference type="Proteomes" id="UP000255460"/>
    </source>
</evidence>
<protein>
    <submittedName>
        <fullName evidence="1">Integrase</fullName>
    </submittedName>
</protein>
<accession>A0A376KN94</accession>
<proteinExistence type="predicted"/>
<sequence length="64" mass="7702">MLLRLHLAHVDKNEVRRAYNRSDYLEQRRPMMQWWADFVMAADHGSMIEGGIKAMRFSWMTCRS</sequence>